<keyword evidence="12 20" id="KW-0472">Membrane</keyword>
<feature type="binding site" evidence="17">
    <location>
        <begin position="58"/>
        <end position="60"/>
    </location>
    <ligand>
        <name>UDP-alpha-D-glucuronate</name>
        <dbReference type="ChEBI" id="CHEBI:58052"/>
    </ligand>
</feature>
<evidence type="ECO:0000256" key="3">
    <source>
        <dbReference type="ARBA" id="ARBA00004922"/>
    </source>
</evidence>
<evidence type="ECO:0000256" key="18">
    <source>
        <dbReference type="PIRSR" id="PIRSR605027-3"/>
    </source>
</evidence>
<feature type="binding site" evidence="17">
    <location>
        <position position="89"/>
    </location>
    <ligand>
        <name>UDP-alpha-D-glucuronate</name>
        <dbReference type="ChEBI" id="CHEBI:58052"/>
    </ligand>
</feature>
<feature type="active site" description="Proton donor/acceptor" evidence="16">
    <location>
        <position position="253"/>
    </location>
</feature>
<keyword evidence="13" id="KW-0325">Glycoprotein</keyword>
<evidence type="ECO:0000313" key="22">
    <source>
        <dbReference type="Proteomes" id="UP000091820"/>
    </source>
</evidence>
<sequence length="307" mass="35801">MLEKYSTRRHFFILFSIFVFFLFAFYNCAEDNSEDRLMRTTYAEDADNYLPKIYAITPTYARPEQKAELTRLSHVFRLVPNLFWIIVEDSNISTPLVEHLLRRAGLARRSITLHVKTPDAYIPSKKAPYWSQSRGVKQRNLGLSWLRNCTDSEERGIVYFMDDDNTYSVELFGEISKTRPGRVAVWPVGLVGTLMAERPILNINRTKVIGFNAVWRRDRSFPIDMAAFAISKDLLFLHPEAKFSYDVELGFQETEFLKQLTTRQELQPLATRSRDVLVWHTRTEKTKLTGEESLRKVGQRSDQDLEV</sequence>
<dbReference type="EnsemblMetazoa" id="GBRI020526-RA">
    <property type="protein sequence ID" value="GBRI020526-PA"/>
    <property type="gene ID" value="GBRI020526"/>
</dbReference>
<dbReference type="GO" id="GO:0046872">
    <property type="term" value="F:metal ion binding"/>
    <property type="evidence" value="ECO:0007669"/>
    <property type="project" value="UniProtKB-KW"/>
</dbReference>
<dbReference type="FunFam" id="3.90.550.10:FF:000044">
    <property type="entry name" value="Galactosylgalactosylxylosylprotein 3-beta-glucuronosyltransferase"/>
    <property type="match status" value="1"/>
</dbReference>
<evidence type="ECO:0000256" key="17">
    <source>
        <dbReference type="PIRSR" id="PIRSR605027-2"/>
    </source>
</evidence>
<evidence type="ECO:0000256" key="6">
    <source>
        <dbReference type="ARBA" id="ARBA00022679"/>
    </source>
</evidence>
<dbReference type="Proteomes" id="UP000091820">
    <property type="component" value="Unassembled WGS sequence"/>
</dbReference>
<feature type="binding site" evidence="17">
    <location>
        <position position="134"/>
    </location>
    <ligand>
        <name>UDP-alpha-D-glucuronate</name>
        <dbReference type="ChEBI" id="CHEBI:58052"/>
    </ligand>
</feature>
<dbReference type="GO" id="GO:0050650">
    <property type="term" value="P:chondroitin sulfate proteoglycan biosynthetic process"/>
    <property type="evidence" value="ECO:0007669"/>
    <property type="project" value="TreeGrafter"/>
</dbReference>
<evidence type="ECO:0000256" key="8">
    <source>
        <dbReference type="ARBA" id="ARBA00022723"/>
    </source>
</evidence>
<organism evidence="21 22">
    <name type="scientific">Glossina brevipalpis</name>
    <dbReference type="NCBI Taxonomy" id="37001"/>
    <lineage>
        <taxon>Eukaryota</taxon>
        <taxon>Metazoa</taxon>
        <taxon>Ecdysozoa</taxon>
        <taxon>Arthropoda</taxon>
        <taxon>Hexapoda</taxon>
        <taxon>Insecta</taxon>
        <taxon>Pterygota</taxon>
        <taxon>Neoptera</taxon>
        <taxon>Endopterygota</taxon>
        <taxon>Diptera</taxon>
        <taxon>Brachycera</taxon>
        <taxon>Muscomorpha</taxon>
        <taxon>Hippoboscoidea</taxon>
        <taxon>Glossinidae</taxon>
        <taxon>Glossina</taxon>
    </lineage>
</organism>
<dbReference type="SUPFAM" id="SSF53448">
    <property type="entry name" value="Nucleotide-diphospho-sugar transferases"/>
    <property type="match status" value="1"/>
</dbReference>
<comment type="catalytic activity">
    <reaction evidence="15 20">
        <text>3-O-(beta-D-galactosyl-(1-&gt;3)-beta-D-galactosyl-(1-&gt;4)-beta-D-xylosyl)-L-seryl-[protein] + UDP-alpha-D-glucuronate = 3-O-(beta-D-GlcA-(1-&gt;3)-beta-D-Gal-(1-&gt;3)-beta-D-Gal-(1-&gt;4)-beta-D-Xyl)-L-seryl-[protein] + UDP + H(+)</text>
        <dbReference type="Rhea" id="RHEA:24168"/>
        <dbReference type="Rhea" id="RHEA-COMP:12571"/>
        <dbReference type="Rhea" id="RHEA-COMP:12573"/>
        <dbReference type="ChEBI" id="CHEBI:15378"/>
        <dbReference type="ChEBI" id="CHEBI:58052"/>
        <dbReference type="ChEBI" id="CHEBI:58223"/>
        <dbReference type="ChEBI" id="CHEBI:132090"/>
        <dbReference type="ChEBI" id="CHEBI:132093"/>
        <dbReference type="EC" id="2.4.1.135"/>
    </reaction>
</comment>
<proteinExistence type="inferred from homology"/>
<evidence type="ECO:0000256" key="13">
    <source>
        <dbReference type="ARBA" id="ARBA00023180"/>
    </source>
</evidence>
<evidence type="ECO:0000256" key="19">
    <source>
        <dbReference type="PIRSR" id="PIRSR605027-4"/>
    </source>
</evidence>
<keyword evidence="11 20" id="KW-0333">Golgi apparatus</keyword>
<evidence type="ECO:0000256" key="4">
    <source>
        <dbReference type="ARBA" id="ARBA00007706"/>
    </source>
</evidence>
<keyword evidence="9 20" id="KW-0735">Signal-anchor</keyword>
<dbReference type="Pfam" id="PF03360">
    <property type="entry name" value="Glyco_transf_43"/>
    <property type="match status" value="1"/>
</dbReference>
<feature type="site" description="Interaction with galactose moiety of substrate glycoprotein" evidence="19">
    <location>
        <position position="197"/>
    </location>
</feature>
<evidence type="ECO:0000313" key="21">
    <source>
        <dbReference type="EnsemblMetazoa" id="GBRI020526-PA"/>
    </source>
</evidence>
<dbReference type="GO" id="GO:0000139">
    <property type="term" value="C:Golgi membrane"/>
    <property type="evidence" value="ECO:0007669"/>
    <property type="project" value="UniProtKB-SubCell"/>
</dbReference>
<evidence type="ECO:0000256" key="7">
    <source>
        <dbReference type="ARBA" id="ARBA00022692"/>
    </source>
</evidence>
<feature type="binding site" evidence="17">
    <location>
        <begin position="162"/>
        <end position="164"/>
    </location>
    <ligand>
        <name>UDP-alpha-D-glucuronate</name>
        <dbReference type="ChEBI" id="CHEBI:58052"/>
    </ligand>
</feature>
<evidence type="ECO:0000256" key="16">
    <source>
        <dbReference type="PIRSR" id="PIRSR605027-1"/>
    </source>
</evidence>
<dbReference type="PANTHER" id="PTHR10896:SF65">
    <property type="entry name" value="GALACTOSYLGALACTOSYLXYLOSYLPROTEIN 3-BETA-GLUCURONOSYLTRANSFERASE 3"/>
    <property type="match status" value="1"/>
</dbReference>
<dbReference type="Gene3D" id="3.90.550.10">
    <property type="entry name" value="Spore Coat Polysaccharide Biosynthesis Protein SpsA, Chain A"/>
    <property type="match status" value="1"/>
</dbReference>
<evidence type="ECO:0000256" key="1">
    <source>
        <dbReference type="ARBA" id="ARBA00001936"/>
    </source>
</evidence>
<evidence type="ECO:0000256" key="10">
    <source>
        <dbReference type="ARBA" id="ARBA00022989"/>
    </source>
</evidence>
<dbReference type="STRING" id="37001.A0A1A9WI08"/>
<keyword evidence="22" id="KW-1185">Reference proteome</keyword>
<reference evidence="22" key="1">
    <citation type="submission" date="2014-03" db="EMBL/GenBank/DDBJ databases">
        <authorList>
            <person name="Aksoy S."/>
            <person name="Warren W."/>
            <person name="Wilson R.K."/>
        </authorList>
    </citation>
    <scope>NUCLEOTIDE SEQUENCE [LARGE SCALE GENOMIC DNA]</scope>
    <source>
        <strain evidence="22">IAEA</strain>
    </source>
</reference>
<evidence type="ECO:0000256" key="5">
    <source>
        <dbReference type="ARBA" id="ARBA00012641"/>
    </source>
</evidence>
<dbReference type="InterPro" id="IPR029044">
    <property type="entry name" value="Nucleotide-diphossugar_trans"/>
</dbReference>
<dbReference type="AlphaFoldDB" id="A0A1A9WI08"/>
<evidence type="ECO:0000256" key="2">
    <source>
        <dbReference type="ARBA" id="ARBA00004323"/>
    </source>
</evidence>
<keyword evidence="6 20" id="KW-0808">Transferase</keyword>
<accession>A0A1A9WI08</accession>
<comment type="pathway">
    <text evidence="3 20">Protein modification; protein glycosylation.</text>
</comment>
<evidence type="ECO:0000256" key="11">
    <source>
        <dbReference type="ARBA" id="ARBA00023034"/>
    </source>
</evidence>
<keyword evidence="14 18" id="KW-0464">Manganese</keyword>
<name>A0A1A9WI08_9MUSC</name>
<dbReference type="GO" id="GO:0015018">
    <property type="term" value="F:galactosylgalactosylxylosylprotein 3-beta-glucuronosyltransferase activity"/>
    <property type="evidence" value="ECO:0007669"/>
    <property type="project" value="UniProtKB-UniRule"/>
</dbReference>
<comment type="cofactor">
    <cofactor evidence="1 18 20">
        <name>Mn(2+)</name>
        <dbReference type="ChEBI" id="CHEBI:29035"/>
    </cofactor>
</comment>
<dbReference type="VEuPathDB" id="VectorBase:GBRI020526"/>
<feature type="binding site" evidence="18">
    <location>
        <position position="164"/>
    </location>
    <ligand>
        <name>Mn(2+)</name>
        <dbReference type="ChEBI" id="CHEBI:29035"/>
    </ligand>
</feature>
<comment type="similarity">
    <text evidence="4 20">Belongs to the glycosyltransferase 43 family.</text>
</comment>
<comment type="subcellular location">
    <subcellularLocation>
        <location evidence="2 20">Golgi apparatus membrane</location>
        <topology evidence="2 20">Single-pass type II membrane protein</topology>
    </subcellularLocation>
</comment>
<evidence type="ECO:0000256" key="14">
    <source>
        <dbReference type="ARBA" id="ARBA00023211"/>
    </source>
</evidence>
<evidence type="ECO:0000256" key="20">
    <source>
        <dbReference type="RuleBase" id="RU363127"/>
    </source>
</evidence>
<dbReference type="PANTHER" id="PTHR10896">
    <property type="entry name" value="GALACTOSYLGALACTOSYLXYLOSYLPROTEIN 3-BETA-GLUCURONOSYLTRANSFERASE BETA-1,3-GLUCURONYLTRANSFERASE"/>
    <property type="match status" value="1"/>
</dbReference>
<reference evidence="21" key="2">
    <citation type="submission" date="2020-05" db="UniProtKB">
        <authorList>
            <consortium name="EnsemblMetazoa"/>
        </authorList>
    </citation>
    <scope>IDENTIFICATION</scope>
    <source>
        <strain evidence="21">IAEA</strain>
    </source>
</reference>
<protein>
    <recommendedName>
        <fullName evidence="5 20">Galactosylgalactosylxylosylprotein 3-beta-glucuronosyltransferase</fullName>
        <ecNumber evidence="5 20">2.4.1.135</ecNumber>
    </recommendedName>
</protein>
<evidence type="ECO:0000256" key="9">
    <source>
        <dbReference type="ARBA" id="ARBA00022968"/>
    </source>
</evidence>
<keyword evidence="10 20" id="KW-1133">Transmembrane helix</keyword>
<dbReference type="InterPro" id="IPR005027">
    <property type="entry name" value="Glyco_trans_43"/>
</dbReference>
<feature type="binding site" evidence="17">
    <location>
        <begin position="280"/>
        <end position="282"/>
    </location>
    <ligand>
        <name>UDP-alpha-D-glucuronate</name>
        <dbReference type="ChEBI" id="CHEBI:58052"/>
    </ligand>
</feature>
<dbReference type="GO" id="GO:0005975">
    <property type="term" value="P:carbohydrate metabolic process"/>
    <property type="evidence" value="ECO:0007669"/>
    <property type="project" value="TreeGrafter"/>
</dbReference>
<dbReference type="CDD" id="cd00218">
    <property type="entry name" value="GlcAT-I"/>
    <property type="match status" value="1"/>
</dbReference>
<evidence type="ECO:0000256" key="12">
    <source>
        <dbReference type="ARBA" id="ARBA00023136"/>
    </source>
</evidence>
<dbReference type="UniPathway" id="UPA00378"/>
<dbReference type="EC" id="2.4.1.135" evidence="5 20"/>
<keyword evidence="8 18" id="KW-0479">Metal-binding</keyword>
<evidence type="ECO:0000256" key="15">
    <source>
        <dbReference type="ARBA" id="ARBA00047979"/>
    </source>
</evidence>
<keyword evidence="7 20" id="KW-0812">Transmembrane</keyword>
<feature type="binding site" evidence="17">
    <location>
        <position position="139"/>
    </location>
    <ligand>
        <name>UDP-alpha-D-glucuronate</name>
        <dbReference type="ChEBI" id="CHEBI:58052"/>
    </ligand>
</feature>
<feature type="transmembrane region" description="Helical" evidence="20">
    <location>
        <begin position="12"/>
        <end position="29"/>
    </location>
</feature>